<keyword evidence="9" id="KW-0274">FAD</keyword>
<comment type="caution">
    <text evidence="13">The sequence shown here is derived from an EMBL/GenBank/DDBJ whole genome shotgun (WGS) entry which is preliminary data.</text>
</comment>
<evidence type="ECO:0000256" key="4">
    <source>
        <dbReference type="ARBA" id="ARBA00022630"/>
    </source>
</evidence>
<dbReference type="NCBIfam" id="TIGR00125">
    <property type="entry name" value="cyt_tran_rel"/>
    <property type="match status" value="1"/>
</dbReference>
<evidence type="ECO:0000259" key="12">
    <source>
        <dbReference type="Pfam" id="PF06574"/>
    </source>
</evidence>
<evidence type="ECO:0000256" key="3">
    <source>
        <dbReference type="ARBA" id="ARBA00012393"/>
    </source>
</evidence>
<feature type="domain" description="FAD synthetase" evidence="12">
    <location>
        <begin position="17"/>
        <end position="169"/>
    </location>
</feature>
<dbReference type="EC" id="2.7.7.2" evidence="3"/>
<keyword evidence="7" id="KW-0548">Nucleotidyltransferase</keyword>
<evidence type="ECO:0000256" key="9">
    <source>
        <dbReference type="ARBA" id="ARBA00022827"/>
    </source>
</evidence>
<keyword evidence="10" id="KW-0067">ATP-binding</keyword>
<dbReference type="Pfam" id="PF06574">
    <property type="entry name" value="FAD_syn"/>
    <property type="match status" value="1"/>
</dbReference>
<dbReference type="InterPro" id="IPR014729">
    <property type="entry name" value="Rossmann-like_a/b/a_fold"/>
</dbReference>
<dbReference type="GO" id="GO:0003919">
    <property type="term" value="F:FMN adenylyltransferase activity"/>
    <property type="evidence" value="ECO:0007669"/>
    <property type="project" value="UniProtKB-EC"/>
</dbReference>
<keyword evidence="14" id="KW-1185">Reference proteome</keyword>
<keyword evidence="6" id="KW-0808">Transferase</keyword>
<accession>A0A544STM9</accession>
<keyword evidence="5" id="KW-0288">FMN</keyword>
<evidence type="ECO:0000256" key="2">
    <source>
        <dbReference type="ARBA" id="ARBA00010214"/>
    </source>
</evidence>
<gene>
    <name evidence="13" type="ORF">FG383_16630</name>
</gene>
<dbReference type="AlphaFoldDB" id="A0A544STM9"/>
<evidence type="ECO:0000256" key="11">
    <source>
        <dbReference type="ARBA" id="ARBA00049494"/>
    </source>
</evidence>
<organism evidence="13 14">
    <name type="scientific">Psychrobacillus soli</name>
    <dbReference type="NCBI Taxonomy" id="1543965"/>
    <lineage>
        <taxon>Bacteria</taxon>
        <taxon>Bacillati</taxon>
        <taxon>Bacillota</taxon>
        <taxon>Bacilli</taxon>
        <taxon>Bacillales</taxon>
        <taxon>Bacillaceae</taxon>
        <taxon>Psychrobacillus</taxon>
    </lineage>
</organism>
<dbReference type="SUPFAM" id="SSF52374">
    <property type="entry name" value="Nucleotidylyl transferase"/>
    <property type="match status" value="1"/>
</dbReference>
<dbReference type="GO" id="GO:0008531">
    <property type="term" value="F:riboflavin kinase activity"/>
    <property type="evidence" value="ECO:0007669"/>
    <property type="project" value="TreeGrafter"/>
</dbReference>
<dbReference type="GO" id="GO:0006747">
    <property type="term" value="P:FAD biosynthetic process"/>
    <property type="evidence" value="ECO:0007669"/>
    <property type="project" value="UniProtKB-UniPathway"/>
</dbReference>
<comment type="catalytic activity">
    <reaction evidence="11">
        <text>FMN + ATP + H(+) = FAD + diphosphate</text>
        <dbReference type="Rhea" id="RHEA:17237"/>
        <dbReference type="ChEBI" id="CHEBI:15378"/>
        <dbReference type="ChEBI" id="CHEBI:30616"/>
        <dbReference type="ChEBI" id="CHEBI:33019"/>
        <dbReference type="ChEBI" id="CHEBI:57692"/>
        <dbReference type="ChEBI" id="CHEBI:58210"/>
        <dbReference type="EC" id="2.7.7.2"/>
    </reaction>
</comment>
<keyword evidence="4" id="KW-0285">Flavoprotein</keyword>
<dbReference type="InterPro" id="IPR015864">
    <property type="entry name" value="FAD_synthase"/>
</dbReference>
<proteinExistence type="inferred from homology"/>
<dbReference type="RefSeq" id="WP_142608520.1">
    <property type="nucleotide sequence ID" value="NZ_VDGG01000044.1"/>
</dbReference>
<evidence type="ECO:0000256" key="1">
    <source>
        <dbReference type="ARBA" id="ARBA00004726"/>
    </source>
</evidence>
<reference evidence="13 14" key="1">
    <citation type="submission" date="2019-05" db="EMBL/GenBank/DDBJ databases">
        <title>Psychrobacillus vulpis sp. nov., a new species isolated from feces of a red fox that inhabits in The Tablas de Daimiel Natural Park, Albacete, Spain.</title>
        <authorList>
            <person name="Rodriguez M."/>
            <person name="Reina J.C."/>
            <person name="Bejar V."/>
            <person name="Llamas I."/>
        </authorList>
    </citation>
    <scope>NUCLEOTIDE SEQUENCE [LARGE SCALE GENOMIC DNA]</scope>
    <source>
        <strain evidence="13 14">NHI-2</strain>
    </source>
</reference>
<dbReference type="GO" id="GO:0009231">
    <property type="term" value="P:riboflavin biosynthetic process"/>
    <property type="evidence" value="ECO:0007669"/>
    <property type="project" value="InterPro"/>
</dbReference>
<dbReference type="UniPathway" id="UPA00277">
    <property type="reaction ID" value="UER00407"/>
</dbReference>
<dbReference type="EMBL" id="VDGG01000044">
    <property type="protein sequence ID" value="TQR08570.1"/>
    <property type="molecule type" value="Genomic_DNA"/>
</dbReference>
<dbReference type="Proteomes" id="UP000318937">
    <property type="component" value="Unassembled WGS sequence"/>
</dbReference>
<dbReference type="PANTHER" id="PTHR22749:SF6">
    <property type="entry name" value="RIBOFLAVIN KINASE"/>
    <property type="match status" value="1"/>
</dbReference>
<evidence type="ECO:0000256" key="6">
    <source>
        <dbReference type="ARBA" id="ARBA00022679"/>
    </source>
</evidence>
<comment type="similarity">
    <text evidence="2">Belongs to the RibF family.</text>
</comment>
<dbReference type="InterPro" id="IPR004821">
    <property type="entry name" value="Cyt_trans-like"/>
</dbReference>
<evidence type="ECO:0000256" key="7">
    <source>
        <dbReference type="ARBA" id="ARBA00022695"/>
    </source>
</evidence>
<sequence>METIYLNATNLGYWKNKSTSNVIALGFFDGIHKGHQKVIRTAVKKAKEKSLPVTVMSFFPHPKVVLSNGKKKFDYIMPLTEKGKVLESLGVDIFYIVEFDKRFASLSPEEYVANYLLDFGVVHAVAGYDFTYGKFGAGHIDRMVEDGKDMLEVTKVGKVEFQGEKISSTSIREMLATGSIENFPHILGRSYELECKWNGNSFEPLPYYTMPESGCYSVTIHKNNKLFQVNVNVSDDRNTIYFKDYKNSEFSNGEKVTITWHNRIENEVVYFYSS</sequence>
<dbReference type="PANTHER" id="PTHR22749">
    <property type="entry name" value="RIBOFLAVIN KINASE/FMN ADENYLYLTRANSFERASE"/>
    <property type="match status" value="1"/>
</dbReference>
<dbReference type="FunFam" id="3.40.50.620:FF:000021">
    <property type="entry name" value="Riboflavin biosynthesis protein"/>
    <property type="match status" value="1"/>
</dbReference>
<evidence type="ECO:0000313" key="14">
    <source>
        <dbReference type="Proteomes" id="UP000318937"/>
    </source>
</evidence>
<dbReference type="OrthoDB" id="9803667at2"/>
<evidence type="ECO:0000256" key="5">
    <source>
        <dbReference type="ARBA" id="ARBA00022643"/>
    </source>
</evidence>
<protein>
    <recommendedName>
        <fullName evidence="3">FAD synthase</fullName>
        <ecNumber evidence="3">2.7.7.2</ecNumber>
    </recommendedName>
</protein>
<dbReference type="CDD" id="cd02064">
    <property type="entry name" value="FAD_synthetase_N"/>
    <property type="match status" value="1"/>
</dbReference>
<dbReference type="GO" id="GO:0005524">
    <property type="term" value="F:ATP binding"/>
    <property type="evidence" value="ECO:0007669"/>
    <property type="project" value="UniProtKB-KW"/>
</dbReference>
<dbReference type="GO" id="GO:0009398">
    <property type="term" value="P:FMN biosynthetic process"/>
    <property type="evidence" value="ECO:0007669"/>
    <property type="project" value="TreeGrafter"/>
</dbReference>
<evidence type="ECO:0000256" key="10">
    <source>
        <dbReference type="ARBA" id="ARBA00022840"/>
    </source>
</evidence>
<evidence type="ECO:0000256" key="8">
    <source>
        <dbReference type="ARBA" id="ARBA00022741"/>
    </source>
</evidence>
<evidence type="ECO:0000313" key="13">
    <source>
        <dbReference type="EMBL" id="TQR08570.1"/>
    </source>
</evidence>
<comment type="pathway">
    <text evidence="1">Cofactor biosynthesis; FAD biosynthesis; FAD from FMN: step 1/1.</text>
</comment>
<dbReference type="InterPro" id="IPR023468">
    <property type="entry name" value="Riboflavin_kinase"/>
</dbReference>
<dbReference type="Gene3D" id="3.40.50.620">
    <property type="entry name" value="HUPs"/>
    <property type="match status" value="1"/>
</dbReference>
<keyword evidence="8" id="KW-0547">Nucleotide-binding</keyword>
<name>A0A544STM9_9BACI</name>